<dbReference type="InterPro" id="IPR013825">
    <property type="entry name" value="Topo_IA_cen_sub2"/>
</dbReference>
<accession>A0A1X4XZC0</accession>
<evidence type="ECO:0000256" key="4">
    <source>
        <dbReference type="ARBA" id="ARBA00022723"/>
    </source>
</evidence>
<evidence type="ECO:0000256" key="3">
    <source>
        <dbReference type="ARBA" id="ARBA00012891"/>
    </source>
</evidence>
<dbReference type="PANTHER" id="PTHR11390:SF21">
    <property type="entry name" value="DNA TOPOISOMERASE 3-ALPHA"/>
    <property type="match status" value="1"/>
</dbReference>
<proteinExistence type="inferred from homology"/>
<dbReference type="SMART" id="SM00436">
    <property type="entry name" value="TOP1Bc"/>
    <property type="match status" value="1"/>
</dbReference>
<dbReference type="PANTHER" id="PTHR11390">
    <property type="entry name" value="PROKARYOTIC DNA TOPOISOMERASE"/>
    <property type="match status" value="1"/>
</dbReference>
<dbReference type="AlphaFoldDB" id="A0A1X4XZC0"/>
<gene>
    <name evidence="15" type="ORF">DESAMIL20_298</name>
</gene>
<name>A0A1X4XZC0_9BACT</name>
<protein>
    <recommendedName>
        <fullName evidence="3">DNA topoisomerase</fullName>
        <ecNumber evidence="3">5.6.2.1</ecNumber>
    </recommendedName>
    <alternativeName>
        <fullName evidence="12">Omega-protein</fullName>
    </alternativeName>
    <alternativeName>
        <fullName evidence="11">Relaxing enzyme</fullName>
    </alternativeName>
    <alternativeName>
        <fullName evidence="9">Swivelase</fullName>
    </alternativeName>
    <alternativeName>
        <fullName evidence="10">Untwisting enzyme</fullName>
    </alternativeName>
</protein>
<dbReference type="PROSITE" id="PS00396">
    <property type="entry name" value="TOPO_IA_1"/>
    <property type="match status" value="1"/>
</dbReference>
<comment type="caution">
    <text evidence="15">The sequence shown here is derived from an EMBL/GenBank/DDBJ whole genome shotgun (WGS) entry which is preliminary data.</text>
</comment>
<dbReference type="Gene3D" id="3.40.50.140">
    <property type="match status" value="1"/>
</dbReference>
<evidence type="ECO:0000256" key="6">
    <source>
        <dbReference type="ARBA" id="ARBA00023029"/>
    </source>
</evidence>
<comment type="catalytic activity">
    <reaction evidence="1">
        <text>ATP-independent breakage of single-stranded DNA, followed by passage and rejoining.</text>
        <dbReference type="EC" id="5.6.2.1"/>
    </reaction>
</comment>
<dbReference type="InterPro" id="IPR023406">
    <property type="entry name" value="Topo_IA_AS"/>
</dbReference>
<evidence type="ECO:0000256" key="2">
    <source>
        <dbReference type="ARBA" id="ARBA00009446"/>
    </source>
</evidence>
<dbReference type="GO" id="GO:0046872">
    <property type="term" value="F:metal ion binding"/>
    <property type="evidence" value="ECO:0007669"/>
    <property type="project" value="UniProtKB-KW"/>
</dbReference>
<dbReference type="Gene3D" id="1.10.460.10">
    <property type="entry name" value="Topoisomerase I, domain 2"/>
    <property type="match status" value="1"/>
</dbReference>
<dbReference type="Proteomes" id="UP000194141">
    <property type="component" value="Unassembled WGS sequence"/>
</dbReference>
<dbReference type="GO" id="GO:0006310">
    <property type="term" value="P:DNA recombination"/>
    <property type="evidence" value="ECO:0007669"/>
    <property type="project" value="TreeGrafter"/>
</dbReference>
<sequence length="664" mass="75850">MILYVAEKPSLARAIADAIGIVKKNADSIDCFGDVKVTWCFGHLLELAKPDEYIKTKSWDLQFLPILPDKWIKYPKPDSKKQLNAVVSLIKKANKVVNAGDPDREGQLLVDEIIEYAGYKGQVLRLWLHALDKASIQKAIKQIKDNKAYYPLKLSAELRSRADWLIGMNFTRLFTKKNTAGATISIGRVRTPTLALIYKRYKDIKEFKPKDFYVLKNKPFINDAYLDLTLITKTLSKGIDEENRLVDKKYAESIAKETTKANGFIENVKEEKKTEYPPMPFNLSRLQKFMNEKYSWKAKQTLENLQNLYEYKLVTYPRTDCEYLPEEQFSDGKAILAKISQLGLFEKEIKMCDINIKHKAWNNSKLSAHHAVIPTQDTSYYSKANSDEKLLYSVIAKSYLMLFLKPYIYLQQTITADIAGYKWQSISKKAIQMGFKSIFEPQAQVEMPVVKEKQKFVSSQTEIETKQTTPPPCFTDGTIIEAMSHIHRFIDDEKAKAVLKETDGLGTEATRAQIIEDLIRLKYIKRNGKCLEPVMPFVEKVLNYLPNQVKDPVLTARWESMLSDVAGNSKQAGETFLNEQIGLVKKIVEQVKTSPSLELGLENPAKPKPLPAKEIIPKSKLKKCPECRGDLVIRKTKNGNEYFRCQSCGSAFWKQKDGSVGNKW</sequence>
<dbReference type="InterPro" id="IPR003602">
    <property type="entry name" value="Topo_IA_DNA-bd_dom"/>
</dbReference>
<evidence type="ECO:0000313" key="16">
    <source>
        <dbReference type="Proteomes" id="UP000194141"/>
    </source>
</evidence>
<keyword evidence="4" id="KW-0479">Metal-binding</keyword>
<feature type="domain" description="Toprim" evidence="13">
    <location>
        <begin position="1"/>
        <end position="132"/>
    </location>
</feature>
<dbReference type="InterPro" id="IPR013497">
    <property type="entry name" value="Topo_IA_cen"/>
</dbReference>
<evidence type="ECO:0000256" key="11">
    <source>
        <dbReference type="ARBA" id="ARBA00032235"/>
    </source>
</evidence>
<dbReference type="InterPro" id="IPR013824">
    <property type="entry name" value="Topo_IA_cen_sub1"/>
</dbReference>
<dbReference type="SUPFAM" id="SSF56712">
    <property type="entry name" value="Prokaryotic type I DNA topoisomerase"/>
    <property type="match status" value="1"/>
</dbReference>
<evidence type="ECO:0000259" key="14">
    <source>
        <dbReference type="PROSITE" id="PS52039"/>
    </source>
</evidence>
<reference evidence="15 16" key="1">
    <citation type="journal article" date="2017" name="Front. Microbiol.">
        <title>Genome Sequence of Desulfurella amilsii Strain TR1 and Comparative Genomics of Desulfurellaceae Family.</title>
        <authorList>
            <person name="Florentino A.P."/>
            <person name="Stams A.J."/>
            <person name="Sanchez-Andrea I."/>
        </authorList>
    </citation>
    <scope>NUCLEOTIDE SEQUENCE [LARGE SCALE GENOMIC DNA]</scope>
    <source>
        <strain evidence="15 16">TR1</strain>
    </source>
</reference>
<keyword evidence="16" id="KW-1185">Reference proteome</keyword>
<dbReference type="Gene3D" id="2.70.20.10">
    <property type="entry name" value="Topoisomerase I, domain 3"/>
    <property type="match status" value="1"/>
</dbReference>
<evidence type="ECO:0000256" key="1">
    <source>
        <dbReference type="ARBA" id="ARBA00000213"/>
    </source>
</evidence>
<dbReference type="SMART" id="SM00493">
    <property type="entry name" value="TOPRIM"/>
    <property type="match status" value="1"/>
</dbReference>
<keyword evidence="5" id="KW-0460">Magnesium</keyword>
<dbReference type="InterPro" id="IPR023405">
    <property type="entry name" value="Topo_IA_core_domain"/>
</dbReference>
<dbReference type="OrthoDB" id="9804262at2"/>
<dbReference type="InterPro" id="IPR034144">
    <property type="entry name" value="TOPRIM_TopoIII"/>
</dbReference>
<keyword evidence="8 15" id="KW-0413">Isomerase</keyword>
<dbReference type="GO" id="GO:0043597">
    <property type="term" value="C:cytoplasmic replication fork"/>
    <property type="evidence" value="ECO:0007669"/>
    <property type="project" value="TreeGrafter"/>
</dbReference>
<evidence type="ECO:0000256" key="12">
    <source>
        <dbReference type="ARBA" id="ARBA00032877"/>
    </source>
</evidence>
<dbReference type="RefSeq" id="WP_086033115.1">
    <property type="nucleotide sequence ID" value="NZ_MDSU01000002.1"/>
</dbReference>
<evidence type="ECO:0000256" key="8">
    <source>
        <dbReference type="ARBA" id="ARBA00023235"/>
    </source>
</evidence>
<dbReference type="STRING" id="1562698.DESAMIL20_298"/>
<dbReference type="GO" id="GO:0006281">
    <property type="term" value="P:DNA repair"/>
    <property type="evidence" value="ECO:0007669"/>
    <property type="project" value="TreeGrafter"/>
</dbReference>
<evidence type="ECO:0000256" key="5">
    <source>
        <dbReference type="ARBA" id="ARBA00022842"/>
    </source>
</evidence>
<dbReference type="EC" id="5.6.2.1" evidence="3"/>
<evidence type="ECO:0000313" key="15">
    <source>
        <dbReference type="EMBL" id="OSS42868.1"/>
    </source>
</evidence>
<dbReference type="PROSITE" id="PS50880">
    <property type="entry name" value="TOPRIM"/>
    <property type="match status" value="1"/>
</dbReference>
<dbReference type="CDD" id="cd03362">
    <property type="entry name" value="TOPRIM_TopoIA_TopoIII"/>
    <property type="match status" value="1"/>
</dbReference>
<dbReference type="Gene3D" id="1.10.290.10">
    <property type="entry name" value="Topoisomerase I, domain 4"/>
    <property type="match status" value="1"/>
</dbReference>
<evidence type="ECO:0000256" key="9">
    <source>
        <dbReference type="ARBA" id="ARBA00030003"/>
    </source>
</evidence>
<evidence type="ECO:0000256" key="7">
    <source>
        <dbReference type="ARBA" id="ARBA00023125"/>
    </source>
</evidence>
<dbReference type="NCBIfam" id="TIGR01056">
    <property type="entry name" value="topB"/>
    <property type="match status" value="1"/>
</dbReference>
<dbReference type="GO" id="GO:0006265">
    <property type="term" value="P:DNA topological change"/>
    <property type="evidence" value="ECO:0007669"/>
    <property type="project" value="InterPro"/>
</dbReference>
<feature type="domain" description="Topo IA-type catalytic" evidence="14">
    <location>
        <begin position="149"/>
        <end position="588"/>
    </location>
</feature>
<dbReference type="GO" id="GO:0003677">
    <property type="term" value="F:DNA binding"/>
    <property type="evidence" value="ECO:0007669"/>
    <property type="project" value="UniProtKB-KW"/>
</dbReference>
<comment type="similarity">
    <text evidence="2">Belongs to the type IA topoisomerase family.</text>
</comment>
<dbReference type="CDD" id="cd00186">
    <property type="entry name" value="TOP1Ac"/>
    <property type="match status" value="1"/>
</dbReference>
<dbReference type="NCBIfam" id="NF005829">
    <property type="entry name" value="PRK07726.1"/>
    <property type="match status" value="1"/>
</dbReference>
<dbReference type="PROSITE" id="PS52039">
    <property type="entry name" value="TOPO_IA_2"/>
    <property type="match status" value="1"/>
</dbReference>
<keyword evidence="7" id="KW-0238">DNA-binding</keyword>
<dbReference type="InterPro" id="IPR003601">
    <property type="entry name" value="Topo_IA_2"/>
</dbReference>
<keyword evidence="6" id="KW-0799">Topoisomerase</keyword>
<organism evidence="15 16">
    <name type="scientific">Desulfurella amilsii</name>
    <dbReference type="NCBI Taxonomy" id="1562698"/>
    <lineage>
        <taxon>Bacteria</taxon>
        <taxon>Pseudomonadati</taxon>
        <taxon>Campylobacterota</taxon>
        <taxon>Desulfurellia</taxon>
        <taxon>Desulfurellales</taxon>
        <taxon>Desulfurellaceae</taxon>
        <taxon>Desulfurella</taxon>
    </lineage>
</organism>
<dbReference type="InterPro" id="IPR000380">
    <property type="entry name" value="Topo_IA"/>
</dbReference>
<dbReference type="InterPro" id="IPR005738">
    <property type="entry name" value="TopoIII"/>
</dbReference>
<dbReference type="Pfam" id="PF01751">
    <property type="entry name" value="Toprim"/>
    <property type="match status" value="1"/>
</dbReference>
<evidence type="ECO:0000256" key="10">
    <source>
        <dbReference type="ARBA" id="ARBA00031985"/>
    </source>
</evidence>
<dbReference type="SMART" id="SM00437">
    <property type="entry name" value="TOP1Ac"/>
    <property type="match status" value="1"/>
</dbReference>
<dbReference type="EMBL" id="MDSU01000002">
    <property type="protein sequence ID" value="OSS42868.1"/>
    <property type="molecule type" value="Genomic_DNA"/>
</dbReference>
<dbReference type="GO" id="GO:0003917">
    <property type="term" value="F:DNA topoisomerase type I (single strand cut, ATP-independent) activity"/>
    <property type="evidence" value="ECO:0007669"/>
    <property type="project" value="UniProtKB-EC"/>
</dbReference>
<evidence type="ECO:0000259" key="13">
    <source>
        <dbReference type="PROSITE" id="PS50880"/>
    </source>
</evidence>
<dbReference type="InterPro" id="IPR013826">
    <property type="entry name" value="Topo_IA_cen_sub3"/>
</dbReference>
<dbReference type="PRINTS" id="PR00417">
    <property type="entry name" value="PRTPISMRASEI"/>
</dbReference>
<dbReference type="Pfam" id="PF01131">
    <property type="entry name" value="Topoisom_bac"/>
    <property type="match status" value="1"/>
</dbReference>
<dbReference type="InterPro" id="IPR006171">
    <property type="entry name" value="TOPRIM_dom"/>
</dbReference>